<dbReference type="Pfam" id="PF03466">
    <property type="entry name" value="LysR_substrate"/>
    <property type="match status" value="1"/>
</dbReference>
<sequence length="219" mass="24505">MTSRFYRLPSLHALATFEATARHANLKGAADELNVTPGAVSRQIKALEEEIGVTLFARTSSGLVPIPEGSALHSVLSDLFKQAAETVDAIRTDQGQSQVTLACTHAFAKFWLMPRMGDFWRRHPDICLNHYISDDSREFRRNEVDLRVRYGAGPWQQETAELLFGDIVYPVAAPRLLDQYPHEAATSTVLAAFDMRGTLSRRLRADRSRSSVRARSSFV</sequence>
<dbReference type="SUPFAM" id="SSF53850">
    <property type="entry name" value="Periplasmic binding protein-like II"/>
    <property type="match status" value="1"/>
</dbReference>
<dbReference type="Pfam" id="PF00126">
    <property type="entry name" value="HTH_1"/>
    <property type="match status" value="1"/>
</dbReference>
<dbReference type="EMBL" id="BMIQ01000010">
    <property type="protein sequence ID" value="GGE22351.1"/>
    <property type="molecule type" value="Genomic_DNA"/>
</dbReference>
<keyword evidence="3" id="KW-0238">DNA-binding</keyword>
<dbReference type="InterPro" id="IPR058163">
    <property type="entry name" value="LysR-type_TF_proteobact-type"/>
</dbReference>
<dbReference type="Gene3D" id="1.10.10.10">
    <property type="entry name" value="Winged helix-like DNA-binding domain superfamily/Winged helix DNA-binding domain"/>
    <property type="match status" value="1"/>
</dbReference>
<evidence type="ECO:0000256" key="4">
    <source>
        <dbReference type="ARBA" id="ARBA00023163"/>
    </source>
</evidence>
<dbReference type="PROSITE" id="PS50931">
    <property type="entry name" value="HTH_LYSR"/>
    <property type="match status" value="1"/>
</dbReference>
<dbReference type="InterPro" id="IPR005119">
    <property type="entry name" value="LysR_subst-bd"/>
</dbReference>
<evidence type="ECO:0000313" key="7">
    <source>
        <dbReference type="Proteomes" id="UP000644699"/>
    </source>
</evidence>
<dbReference type="GO" id="GO:0043565">
    <property type="term" value="F:sequence-specific DNA binding"/>
    <property type="evidence" value="ECO:0007669"/>
    <property type="project" value="TreeGrafter"/>
</dbReference>
<dbReference type="SUPFAM" id="SSF46785">
    <property type="entry name" value="Winged helix' DNA-binding domain"/>
    <property type="match status" value="1"/>
</dbReference>
<feature type="domain" description="HTH lysR-type" evidence="5">
    <location>
        <begin position="9"/>
        <end position="66"/>
    </location>
</feature>
<dbReference type="GO" id="GO:0006351">
    <property type="term" value="P:DNA-templated transcription"/>
    <property type="evidence" value="ECO:0007669"/>
    <property type="project" value="TreeGrafter"/>
</dbReference>
<evidence type="ECO:0000256" key="1">
    <source>
        <dbReference type="ARBA" id="ARBA00009437"/>
    </source>
</evidence>
<dbReference type="PANTHER" id="PTHR30537">
    <property type="entry name" value="HTH-TYPE TRANSCRIPTIONAL REGULATOR"/>
    <property type="match status" value="1"/>
</dbReference>
<dbReference type="RefSeq" id="WP_188912898.1">
    <property type="nucleotide sequence ID" value="NZ_BMIQ01000010.1"/>
</dbReference>
<dbReference type="PRINTS" id="PR00039">
    <property type="entry name" value="HTHLYSR"/>
</dbReference>
<evidence type="ECO:0000313" key="6">
    <source>
        <dbReference type="EMBL" id="GGE22351.1"/>
    </source>
</evidence>
<proteinExistence type="inferred from homology"/>
<evidence type="ECO:0000256" key="2">
    <source>
        <dbReference type="ARBA" id="ARBA00023015"/>
    </source>
</evidence>
<keyword evidence="7" id="KW-1185">Reference proteome</keyword>
<evidence type="ECO:0000259" key="5">
    <source>
        <dbReference type="PROSITE" id="PS50931"/>
    </source>
</evidence>
<comment type="caution">
    <text evidence="6">The sequence shown here is derived from an EMBL/GenBank/DDBJ whole genome shotgun (WGS) entry which is preliminary data.</text>
</comment>
<dbReference type="Gene3D" id="3.40.190.10">
    <property type="entry name" value="Periplasmic binding protein-like II"/>
    <property type="match status" value="2"/>
</dbReference>
<dbReference type="Proteomes" id="UP000644699">
    <property type="component" value="Unassembled WGS sequence"/>
</dbReference>
<accession>A0A917EBW8</accession>
<keyword evidence="2" id="KW-0805">Transcription regulation</keyword>
<dbReference type="AlphaFoldDB" id="A0A917EBW8"/>
<dbReference type="InterPro" id="IPR036390">
    <property type="entry name" value="WH_DNA-bd_sf"/>
</dbReference>
<dbReference type="PANTHER" id="PTHR30537:SF74">
    <property type="entry name" value="HTH-TYPE TRANSCRIPTIONAL REGULATOR TRPI"/>
    <property type="match status" value="1"/>
</dbReference>
<dbReference type="InterPro" id="IPR000847">
    <property type="entry name" value="LysR_HTH_N"/>
</dbReference>
<keyword evidence="4" id="KW-0804">Transcription</keyword>
<dbReference type="InterPro" id="IPR036388">
    <property type="entry name" value="WH-like_DNA-bd_sf"/>
</dbReference>
<dbReference type="GO" id="GO:0003700">
    <property type="term" value="F:DNA-binding transcription factor activity"/>
    <property type="evidence" value="ECO:0007669"/>
    <property type="project" value="InterPro"/>
</dbReference>
<protein>
    <recommendedName>
        <fullName evidence="5">HTH lysR-type domain-containing protein</fullName>
    </recommendedName>
</protein>
<organism evidence="6 7">
    <name type="scientific">Aureimonas endophytica</name>
    <dbReference type="NCBI Taxonomy" id="2027858"/>
    <lineage>
        <taxon>Bacteria</taxon>
        <taxon>Pseudomonadati</taxon>
        <taxon>Pseudomonadota</taxon>
        <taxon>Alphaproteobacteria</taxon>
        <taxon>Hyphomicrobiales</taxon>
        <taxon>Aurantimonadaceae</taxon>
        <taxon>Aureimonas</taxon>
    </lineage>
</organism>
<name>A0A917EBW8_9HYPH</name>
<gene>
    <name evidence="6" type="ORF">GCM10011390_47140</name>
</gene>
<evidence type="ECO:0000256" key="3">
    <source>
        <dbReference type="ARBA" id="ARBA00023125"/>
    </source>
</evidence>
<reference evidence="6" key="2">
    <citation type="submission" date="2020-09" db="EMBL/GenBank/DDBJ databases">
        <authorList>
            <person name="Sun Q."/>
            <person name="Zhou Y."/>
        </authorList>
    </citation>
    <scope>NUCLEOTIDE SEQUENCE</scope>
    <source>
        <strain evidence="6">CGMCC 1.15367</strain>
    </source>
</reference>
<comment type="similarity">
    <text evidence="1">Belongs to the LysR transcriptional regulatory family.</text>
</comment>
<reference evidence="6" key="1">
    <citation type="journal article" date="2014" name="Int. J. Syst. Evol. Microbiol.">
        <title>Complete genome sequence of Corynebacterium casei LMG S-19264T (=DSM 44701T), isolated from a smear-ripened cheese.</title>
        <authorList>
            <consortium name="US DOE Joint Genome Institute (JGI-PGF)"/>
            <person name="Walter F."/>
            <person name="Albersmeier A."/>
            <person name="Kalinowski J."/>
            <person name="Ruckert C."/>
        </authorList>
    </citation>
    <scope>NUCLEOTIDE SEQUENCE</scope>
    <source>
        <strain evidence="6">CGMCC 1.15367</strain>
    </source>
</reference>